<reference evidence="1" key="4">
    <citation type="submission" date="2025-09" db="UniProtKB">
        <authorList>
            <consortium name="Ensembl"/>
        </authorList>
    </citation>
    <scope>IDENTIFICATION</scope>
    <source>
        <strain evidence="1">C57BL/6J</strain>
    </source>
</reference>
<evidence type="ECO:0007829" key="4">
    <source>
        <dbReference type="ProteomicsDB" id="E0CYA1"/>
    </source>
</evidence>
<accession>E0CYA1</accession>
<dbReference type="Proteomes" id="UP000000589">
    <property type="component" value="Chromosome 1"/>
</dbReference>
<dbReference type="AGR" id="MGI:2443419"/>
<reference evidence="1 3" key="1">
    <citation type="journal article" date="2009" name="PLoS Biol.">
        <title>Lineage-specific biology revealed by a finished genome assembly of the mouse.</title>
        <authorList>
            <consortium name="Mouse Genome Sequencing Consortium"/>
            <person name="Church D.M."/>
            <person name="Goodstadt L."/>
            <person name="Hillier L.W."/>
            <person name="Zody M.C."/>
            <person name="Goldstein S."/>
            <person name="She X."/>
            <person name="Bult C.J."/>
            <person name="Agarwala R."/>
            <person name="Cherry J.L."/>
            <person name="DiCuccio M."/>
            <person name="Hlavina W."/>
            <person name="Kapustin Y."/>
            <person name="Meric P."/>
            <person name="Maglott D."/>
            <person name="Birtle Z."/>
            <person name="Marques A.C."/>
            <person name="Graves T."/>
            <person name="Zhou S."/>
            <person name="Teague B."/>
            <person name="Potamousis K."/>
            <person name="Churas C."/>
            <person name="Place M."/>
            <person name="Herschleb J."/>
            <person name="Runnheim R."/>
            <person name="Forrest D."/>
            <person name="Amos-Landgraf J."/>
            <person name="Schwartz D.C."/>
            <person name="Cheng Z."/>
            <person name="Lindblad-Toh K."/>
            <person name="Eichler E.E."/>
            <person name="Ponting C.P."/>
        </authorList>
    </citation>
    <scope>NUCLEOTIDE SEQUENCE [LARGE SCALE GENOMIC DNA]</scope>
    <source>
        <strain evidence="1 3">C57BL/6J</strain>
    </source>
</reference>
<evidence type="ECO:0000313" key="2">
    <source>
        <dbReference type="MGI" id="MGI:2443419"/>
    </source>
</evidence>
<sequence length="60" mass="6914">MTSPWGHSADLARFYTVTEPQRHPRGYTVYKVTARVVSRRNPEDVQEVVCLSTRTFCLPC</sequence>
<dbReference type="HOGENOM" id="CLU_2941117_0_0_1"/>
<dbReference type="MGI" id="MGI:2443419">
    <property type="gene designation" value="Rps6kc1"/>
</dbReference>
<dbReference type="AlphaFoldDB" id="E0CYA1"/>
<keyword evidence="4" id="KW-1267">Proteomics identification</keyword>
<dbReference type="Antibodypedia" id="34615">
    <property type="antibodies" value="162 antibodies from 27 providers"/>
</dbReference>
<dbReference type="ProteomicsDB" id="306172"/>
<dbReference type="GeneTree" id="ENSGT00940000155656"/>
<proteinExistence type="evidence at protein level"/>
<reference evidence="1" key="3">
    <citation type="submission" date="2025-08" db="UniProtKB">
        <authorList>
            <consortium name="Ensembl"/>
        </authorList>
    </citation>
    <scope>IDENTIFICATION</scope>
    <source>
        <strain evidence="1">C57BL/6J</strain>
    </source>
</reference>
<dbReference type="Ensembl" id="ENSMUST00000159367.8">
    <property type="protein sequence ID" value="ENSMUSP00000124383.2"/>
    <property type="gene ID" value="ENSMUSG00000089872.11"/>
</dbReference>
<dbReference type="SMR" id="E0CYA1"/>
<organism evidence="1 3">
    <name type="scientific">Mus musculus</name>
    <name type="common">Mouse</name>
    <dbReference type="NCBI Taxonomy" id="10090"/>
    <lineage>
        <taxon>Eukaryota</taxon>
        <taxon>Metazoa</taxon>
        <taxon>Chordata</taxon>
        <taxon>Craniata</taxon>
        <taxon>Vertebrata</taxon>
        <taxon>Euteleostomi</taxon>
        <taxon>Mammalia</taxon>
        <taxon>Eutheria</taxon>
        <taxon>Euarchontoglires</taxon>
        <taxon>Glires</taxon>
        <taxon>Rodentia</taxon>
        <taxon>Myomorpha</taxon>
        <taxon>Muroidea</taxon>
        <taxon>Muridae</taxon>
        <taxon>Murinae</taxon>
        <taxon>Mus</taxon>
        <taxon>Mus</taxon>
    </lineage>
</organism>
<keyword evidence="3" id="KW-1185">Reference proteome</keyword>
<dbReference type="InterPro" id="IPR051866">
    <property type="entry name" value="Intracell_Sig-Traffick_Protein"/>
</dbReference>
<protein>
    <submittedName>
        <fullName evidence="1">Ribosomal protein S6 kinase polypeptide 1</fullName>
    </submittedName>
</protein>
<dbReference type="PANTHER" id="PTHR15508:SF2">
    <property type="entry name" value="RIBOSOMAL PROTEIN S6 KINASE DELTA-1"/>
    <property type="match status" value="1"/>
</dbReference>
<dbReference type="Bgee" id="ENSMUSG00000089872">
    <property type="expression patterns" value="Expressed in dentate gyrus of hippocampal formation granule cell and 239 other cell types or tissues"/>
</dbReference>
<dbReference type="VEuPathDB" id="HostDB:ENSMUSG00000089872"/>
<dbReference type="ExpressionAtlas" id="E0CYA1">
    <property type="expression patterns" value="baseline and differential"/>
</dbReference>
<dbReference type="PANTHER" id="PTHR15508">
    <property type="entry name" value="RIBOSOMAL PROTEIN S6 KINASE"/>
    <property type="match status" value="1"/>
</dbReference>
<gene>
    <name evidence="1 2" type="primary">Rps6kc1</name>
</gene>
<evidence type="ECO:0000313" key="1">
    <source>
        <dbReference type="Ensembl" id="ENSMUSP00000124383.2"/>
    </source>
</evidence>
<reference evidence="1 3" key="2">
    <citation type="journal article" date="2011" name="PLoS Biol.">
        <title>Modernizing reference genome assemblies.</title>
        <authorList>
            <person name="Church D.M."/>
            <person name="Schneider V.A."/>
            <person name="Graves T."/>
            <person name="Auger K."/>
            <person name="Cunningham F."/>
            <person name="Bouk N."/>
            <person name="Chen H.C."/>
            <person name="Agarwala R."/>
            <person name="McLaren W.M."/>
            <person name="Ritchie G.R."/>
            <person name="Albracht D."/>
            <person name="Kremitzki M."/>
            <person name="Rock S."/>
            <person name="Kotkiewicz H."/>
            <person name="Kremitzki C."/>
            <person name="Wollam A."/>
            <person name="Trani L."/>
            <person name="Fulton L."/>
            <person name="Fulton R."/>
            <person name="Matthews L."/>
            <person name="Whitehead S."/>
            <person name="Chow W."/>
            <person name="Torrance J."/>
            <person name="Dunn M."/>
            <person name="Harden G."/>
            <person name="Threadgold G."/>
            <person name="Wood J."/>
            <person name="Collins J."/>
            <person name="Heath P."/>
            <person name="Griffiths G."/>
            <person name="Pelan S."/>
            <person name="Grafham D."/>
            <person name="Eichler E.E."/>
            <person name="Weinstock G."/>
            <person name="Mardis E.R."/>
            <person name="Wilson R.K."/>
            <person name="Howe K."/>
            <person name="Flicek P."/>
            <person name="Hubbard T."/>
        </authorList>
    </citation>
    <scope>NUCLEOTIDE SEQUENCE [LARGE SCALE GENOMIC DNA]</scope>
    <source>
        <strain evidence="1 3">C57BL/6J</strain>
    </source>
</reference>
<name>E0CYA1_MOUSE</name>
<evidence type="ECO:0000313" key="3">
    <source>
        <dbReference type="Proteomes" id="UP000000589"/>
    </source>
</evidence>